<evidence type="ECO:0000256" key="7">
    <source>
        <dbReference type="ARBA" id="ARBA00022840"/>
    </source>
</evidence>
<organism evidence="10 11">
    <name type="scientific">Lyngbya confervoides BDU141951</name>
    <dbReference type="NCBI Taxonomy" id="1574623"/>
    <lineage>
        <taxon>Bacteria</taxon>
        <taxon>Bacillati</taxon>
        <taxon>Cyanobacteriota</taxon>
        <taxon>Cyanophyceae</taxon>
        <taxon>Oscillatoriophycideae</taxon>
        <taxon>Oscillatoriales</taxon>
        <taxon>Microcoleaceae</taxon>
        <taxon>Lyngbya</taxon>
    </lineage>
</organism>
<dbReference type="EC" id="2.7.1.12" evidence="3 9"/>
<dbReference type="GO" id="GO:0005524">
    <property type="term" value="F:ATP binding"/>
    <property type="evidence" value="ECO:0007669"/>
    <property type="project" value="UniProtKB-KW"/>
</dbReference>
<dbReference type="EMBL" id="JTHE03000039">
    <property type="protein sequence ID" value="MCM1982428.1"/>
    <property type="molecule type" value="Genomic_DNA"/>
</dbReference>
<evidence type="ECO:0000256" key="4">
    <source>
        <dbReference type="ARBA" id="ARBA00022679"/>
    </source>
</evidence>
<sequence>MTIVMIMGVSGSGKTTVGQALARQLHWPFVDADQFHSPQNIAKMRRGQPLTDADRQPWLADLRAAVISWHRHRASVVLACSALKASYRQQISPEGVPIQWVYLQGSYSQIQRRLEQRQVLCPTHFMGPQLLQSQLDSLEEPEEALFLSITLPVEEMVQRILRSLPQSTPVS</sequence>
<dbReference type="Pfam" id="PF01202">
    <property type="entry name" value="SKI"/>
    <property type="match status" value="1"/>
</dbReference>
<dbReference type="PANTHER" id="PTHR43442:SF3">
    <property type="entry name" value="GLUCONOKINASE-RELATED"/>
    <property type="match status" value="1"/>
</dbReference>
<dbReference type="CDD" id="cd02021">
    <property type="entry name" value="GntK"/>
    <property type="match status" value="1"/>
</dbReference>
<evidence type="ECO:0000313" key="11">
    <source>
        <dbReference type="Proteomes" id="UP000031561"/>
    </source>
</evidence>
<reference evidence="10 11" key="1">
    <citation type="journal article" date="2015" name="Genome Announc.">
        <title>Draft Genome Sequence of Filamentous Marine Cyanobacterium Lyngbya confervoides Strain BDU141951.</title>
        <authorList>
            <person name="Chandrababunaidu M.M."/>
            <person name="Sen D."/>
            <person name="Tripathy S."/>
        </authorList>
    </citation>
    <scope>NUCLEOTIDE SEQUENCE [LARGE SCALE GENOMIC DNA]</scope>
    <source>
        <strain evidence="10 11">BDU141951</strain>
    </source>
</reference>
<gene>
    <name evidence="10" type="ORF">QQ91_0006250</name>
</gene>
<dbReference type="InterPro" id="IPR006001">
    <property type="entry name" value="Therm_gnt_kin"/>
</dbReference>
<protein>
    <recommendedName>
        <fullName evidence="3 9">Gluconokinase</fullName>
        <ecNumber evidence="3 9">2.7.1.12</ecNumber>
    </recommendedName>
</protein>
<dbReference type="Gene3D" id="3.40.50.300">
    <property type="entry name" value="P-loop containing nucleotide triphosphate hydrolases"/>
    <property type="match status" value="1"/>
</dbReference>
<comment type="catalytic activity">
    <reaction evidence="8 9">
        <text>D-gluconate + ATP = 6-phospho-D-gluconate + ADP + H(+)</text>
        <dbReference type="Rhea" id="RHEA:19433"/>
        <dbReference type="ChEBI" id="CHEBI:15378"/>
        <dbReference type="ChEBI" id="CHEBI:18391"/>
        <dbReference type="ChEBI" id="CHEBI:30616"/>
        <dbReference type="ChEBI" id="CHEBI:58759"/>
        <dbReference type="ChEBI" id="CHEBI:456216"/>
        <dbReference type="EC" id="2.7.1.12"/>
    </reaction>
</comment>
<keyword evidence="7 9" id="KW-0067">ATP-binding</keyword>
<dbReference type="RefSeq" id="WP_236096095.1">
    <property type="nucleotide sequence ID" value="NZ_JTHE03000039.1"/>
</dbReference>
<name>A0ABD4T1C0_9CYAN</name>
<evidence type="ECO:0000256" key="5">
    <source>
        <dbReference type="ARBA" id="ARBA00022741"/>
    </source>
</evidence>
<evidence type="ECO:0000256" key="1">
    <source>
        <dbReference type="ARBA" id="ARBA00004761"/>
    </source>
</evidence>
<evidence type="ECO:0000256" key="6">
    <source>
        <dbReference type="ARBA" id="ARBA00022777"/>
    </source>
</evidence>
<comment type="similarity">
    <text evidence="2 9">Belongs to the gluconokinase GntK/GntV family.</text>
</comment>
<accession>A0ABD4T1C0</accession>
<dbReference type="PANTHER" id="PTHR43442">
    <property type="entry name" value="GLUCONOKINASE-RELATED"/>
    <property type="match status" value="1"/>
</dbReference>
<keyword evidence="6 9" id="KW-0418">Kinase</keyword>
<evidence type="ECO:0000313" key="10">
    <source>
        <dbReference type="EMBL" id="MCM1982428.1"/>
    </source>
</evidence>
<evidence type="ECO:0000256" key="2">
    <source>
        <dbReference type="ARBA" id="ARBA00008420"/>
    </source>
</evidence>
<dbReference type="InterPro" id="IPR027417">
    <property type="entry name" value="P-loop_NTPase"/>
</dbReference>
<comment type="pathway">
    <text evidence="1">Carbohydrate acid metabolism.</text>
</comment>
<keyword evidence="4 9" id="KW-0808">Transferase</keyword>
<dbReference type="InterPro" id="IPR031322">
    <property type="entry name" value="Shikimate/glucono_kinase"/>
</dbReference>
<dbReference type="NCBIfam" id="TIGR01313">
    <property type="entry name" value="therm_gnt_kin"/>
    <property type="match status" value="1"/>
</dbReference>
<proteinExistence type="inferred from homology"/>
<comment type="caution">
    <text evidence="10">The sequence shown here is derived from an EMBL/GenBank/DDBJ whole genome shotgun (WGS) entry which is preliminary data.</text>
</comment>
<keyword evidence="11" id="KW-1185">Reference proteome</keyword>
<evidence type="ECO:0000256" key="3">
    <source>
        <dbReference type="ARBA" id="ARBA00012054"/>
    </source>
</evidence>
<dbReference type="GO" id="GO:0046316">
    <property type="term" value="F:gluconokinase activity"/>
    <property type="evidence" value="ECO:0007669"/>
    <property type="project" value="UniProtKB-EC"/>
</dbReference>
<dbReference type="SUPFAM" id="SSF52540">
    <property type="entry name" value="P-loop containing nucleoside triphosphate hydrolases"/>
    <property type="match status" value="1"/>
</dbReference>
<keyword evidence="5 9" id="KW-0547">Nucleotide-binding</keyword>
<evidence type="ECO:0000256" key="9">
    <source>
        <dbReference type="RuleBase" id="RU363066"/>
    </source>
</evidence>
<dbReference type="Proteomes" id="UP000031561">
    <property type="component" value="Unassembled WGS sequence"/>
</dbReference>
<evidence type="ECO:0000256" key="8">
    <source>
        <dbReference type="ARBA" id="ARBA00048090"/>
    </source>
</evidence>
<dbReference type="AlphaFoldDB" id="A0ABD4T1C0"/>